<evidence type="ECO:0000259" key="4">
    <source>
        <dbReference type="PROSITE" id="PS50090"/>
    </source>
</evidence>
<sequence length="79" mass="9101">MNGEMSDQRIKGPWSAEEDRILTRLVERYGARNWSLITRTWSAAPSRRRRTRRSWQRTRSTATGGPPLRGFCPDGPTTP</sequence>
<dbReference type="OrthoDB" id="2143914at2759"/>
<reference evidence="6" key="1">
    <citation type="submission" date="2020-07" db="EMBL/GenBank/DDBJ databases">
        <title>Ethylene signaling mediates host invasion by parasitic plants.</title>
        <authorList>
            <person name="Yoshida S."/>
        </authorList>
    </citation>
    <scope>NUCLEOTIDE SEQUENCE</scope>
    <source>
        <strain evidence="6">Okayama</strain>
    </source>
</reference>
<dbReference type="Pfam" id="PF00249">
    <property type="entry name" value="Myb_DNA-binding"/>
    <property type="match status" value="1"/>
</dbReference>
<dbReference type="AlphaFoldDB" id="A0A830CJF7"/>
<name>A0A830CJF7_9LAMI</name>
<dbReference type="EMBL" id="BMAC01000355">
    <property type="protein sequence ID" value="GFP94531.1"/>
    <property type="molecule type" value="Genomic_DNA"/>
</dbReference>
<comment type="caution">
    <text evidence="6">The sequence shown here is derived from an EMBL/GenBank/DDBJ whole genome shotgun (WGS) entry which is preliminary data.</text>
</comment>
<evidence type="ECO:0000256" key="3">
    <source>
        <dbReference type="SAM" id="MobiDB-lite"/>
    </source>
</evidence>
<proteinExistence type="predicted"/>
<evidence type="ECO:0000256" key="2">
    <source>
        <dbReference type="ARBA" id="ARBA00023242"/>
    </source>
</evidence>
<dbReference type="GO" id="GO:0005634">
    <property type="term" value="C:nucleus"/>
    <property type="evidence" value="ECO:0007669"/>
    <property type="project" value="UniProtKB-SubCell"/>
</dbReference>
<gene>
    <name evidence="6" type="ORF">PHJA_001597500</name>
</gene>
<dbReference type="PROSITE" id="PS51294">
    <property type="entry name" value="HTH_MYB"/>
    <property type="match status" value="1"/>
</dbReference>
<dbReference type="InterPro" id="IPR009057">
    <property type="entry name" value="Homeodomain-like_sf"/>
</dbReference>
<protein>
    <submittedName>
        <fullName evidence="6">Transcription factor myb44</fullName>
    </submittedName>
</protein>
<dbReference type="InterPro" id="IPR017930">
    <property type="entry name" value="Myb_dom"/>
</dbReference>
<dbReference type="CDD" id="cd00167">
    <property type="entry name" value="SANT"/>
    <property type="match status" value="1"/>
</dbReference>
<feature type="domain" description="Myb-like" evidence="4">
    <location>
        <begin position="6"/>
        <end position="59"/>
    </location>
</feature>
<accession>A0A830CJF7</accession>
<dbReference type="InterPro" id="IPR001005">
    <property type="entry name" value="SANT/Myb"/>
</dbReference>
<dbReference type="Gene3D" id="1.10.10.60">
    <property type="entry name" value="Homeodomain-like"/>
    <property type="match status" value="1"/>
</dbReference>
<evidence type="ECO:0000313" key="7">
    <source>
        <dbReference type="Proteomes" id="UP000653305"/>
    </source>
</evidence>
<feature type="compositionally biased region" description="Basic residues" evidence="3">
    <location>
        <begin position="46"/>
        <end position="56"/>
    </location>
</feature>
<evidence type="ECO:0000259" key="5">
    <source>
        <dbReference type="PROSITE" id="PS51294"/>
    </source>
</evidence>
<feature type="domain" description="HTH myb-type" evidence="5">
    <location>
        <begin position="6"/>
        <end position="37"/>
    </location>
</feature>
<organism evidence="6 7">
    <name type="scientific">Phtheirospermum japonicum</name>
    <dbReference type="NCBI Taxonomy" id="374723"/>
    <lineage>
        <taxon>Eukaryota</taxon>
        <taxon>Viridiplantae</taxon>
        <taxon>Streptophyta</taxon>
        <taxon>Embryophyta</taxon>
        <taxon>Tracheophyta</taxon>
        <taxon>Spermatophyta</taxon>
        <taxon>Magnoliopsida</taxon>
        <taxon>eudicotyledons</taxon>
        <taxon>Gunneridae</taxon>
        <taxon>Pentapetalae</taxon>
        <taxon>asterids</taxon>
        <taxon>lamiids</taxon>
        <taxon>Lamiales</taxon>
        <taxon>Orobanchaceae</taxon>
        <taxon>Orobanchaceae incertae sedis</taxon>
        <taxon>Phtheirospermum</taxon>
    </lineage>
</organism>
<feature type="region of interest" description="Disordered" evidence="3">
    <location>
        <begin position="43"/>
        <end position="79"/>
    </location>
</feature>
<comment type="subcellular location">
    <subcellularLocation>
        <location evidence="1">Nucleus</location>
    </subcellularLocation>
</comment>
<evidence type="ECO:0000256" key="1">
    <source>
        <dbReference type="ARBA" id="ARBA00004123"/>
    </source>
</evidence>
<evidence type="ECO:0000313" key="6">
    <source>
        <dbReference type="EMBL" id="GFP94531.1"/>
    </source>
</evidence>
<dbReference type="SUPFAM" id="SSF46689">
    <property type="entry name" value="Homeodomain-like"/>
    <property type="match status" value="1"/>
</dbReference>
<dbReference type="Proteomes" id="UP000653305">
    <property type="component" value="Unassembled WGS sequence"/>
</dbReference>
<keyword evidence="7" id="KW-1185">Reference proteome</keyword>
<dbReference type="PROSITE" id="PS50090">
    <property type="entry name" value="MYB_LIKE"/>
    <property type="match status" value="1"/>
</dbReference>
<keyword evidence="2" id="KW-0539">Nucleus</keyword>